<dbReference type="Pfam" id="PF10080">
    <property type="entry name" value="FtrD-like"/>
    <property type="match status" value="1"/>
</dbReference>
<accession>A0A5N5RLB1</accession>
<dbReference type="OrthoDB" id="9792533at2"/>
<feature type="transmembrane region" description="Helical" evidence="1">
    <location>
        <begin position="277"/>
        <end position="301"/>
    </location>
</feature>
<comment type="caution">
    <text evidence="3">The sequence shown here is derived from an EMBL/GenBank/DDBJ whole genome shotgun (WGS) entry which is preliminary data.</text>
</comment>
<keyword evidence="1" id="KW-1133">Transmembrane helix</keyword>
<feature type="transmembrane region" description="Helical" evidence="1">
    <location>
        <begin position="40"/>
        <end position="58"/>
    </location>
</feature>
<protein>
    <submittedName>
        <fullName evidence="3">DUF2318 domain-containing protein</fullName>
    </submittedName>
</protein>
<feature type="transmembrane region" description="Helical" evidence="1">
    <location>
        <begin position="70"/>
        <end position="92"/>
    </location>
</feature>
<evidence type="ECO:0000256" key="1">
    <source>
        <dbReference type="SAM" id="Phobius"/>
    </source>
</evidence>
<dbReference type="AlphaFoldDB" id="A0A5N5RLB1"/>
<feature type="transmembrane region" description="Helical" evidence="1">
    <location>
        <begin position="104"/>
        <end position="125"/>
    </location>
</feature>
<name>A0A5N5RLB1_9BIFI</name>
<organism evidence="3 4">
    <name type="scientific">Bifidobacterium jacchi</name>
    <dbReference type="NCBI Taxonomy" id="2490545"/>
    <lineage>
        <taxon>Bacteria</taxon>
        <taxon>Bacillati</taxon>
        <taxon>Actinomycetota</taxon>
        <taxon>Actinomycetes</taxon>
        <taxon>Bifidobacteriales</taxon>
        <taxon>Bifidobacteriaceae</taxon>
        <taxon>Bifidobacterium</taxon>
    </lineage>
</organism>
<dbReference type="EMBL" id="RQSP01000006">
    <property type="protein sequence ID" value="KAB5607923.1"/>
    <property type="molecule type" value="Genomic_DNA"/>
</dbReference>
<dbReference type="Proteomes" id="UP000326336">
    <property type="component" value="Unassembled WGS sequence"/>
</dbReference>
<feature type="transmembrane region" description="Helical" evidence="1">
    <location>
        <begin position="227"/>
        <end position="248"/>
    </location>
</feature>
<keyword evidence="4" id="KW-1185">Reference proteome</keyword>
<reference evidence="3 4" key="1">
    <citation type="journal article" date="2019" name="Int. J. Syst. Evol. Microbiol.">
        <title>Bifidobacterium jacchi sp. nov., isolated from the faeces of a baby common marmoset (Callithrix jacchus).</title>
        <authorList>
            <person name="Modesto M."/>
            <person name="Watanabe K."/>
            <person name="Arita M."/>
            <person name="Satti M."/>
            <person name="Oki K."/>
            <person name="Sciavilla P."/>
            <person name="Patavino C."/>
            <person name="Camma C."/>
            <person name="Michelini S."/>
            <person name="Sgorbati B."/>
            <person name="Mattarelli P."/>
        </authorList>
    </citation>
    <scope>NUCLEOTIDE SEQUENCE [LARGE SCALE GENOMIC DNA]</scope>
    <source>
        <strain evidence="3 4">MRM 9.3</strain>
    </source>
</reference>
<dbReference type="RefSeq" id="WP_151916326.1">
    <property type="nucleotide sequence ID" value="NZ_RQSP01000006.1"/>
</dbReference>
<keyword evidence="1" id="KW-0812">Transmembrane</keyword>
<evidence type="ECO:0000313" key="3">
    <source>
        <dbReference type="EMBL" id="KAB5607923.1"/>
    </source>
</evidence>
<feature type="domain" description="Membrane iron-sulfur containing protein FtrD-like" evidence="2">
    <location>
        <begin position="328"/>
        <end position="428"/>
    </location>
</feature>
<sequence length="429" mass="46286">MLEQFVAVMPGTLAPALLVMSLSAMLAVGEGRDKPIGAYWRLYGLLLGLIAAVAFAALRATAVINQRTFINYPVLWCAVVVDVLLIAITLASHWLVSGWRRRPVLLNAANLIAAVGIALTVFYALPDVILQLTIWVEPGDPIFTSDMLMRALGFVLGVVASVVVALIFRTMRGTAARLPFMIAVLAMIVILLIQHATGLLQILQGRMLMFPDWLFMWLVWSINNNTGLILTQTFVFAIPAVASIIAGFRTPVSAKAVAAAGLNEAETRRHKAFRRRAIATAAWSMVAMIGVTATLTVGVAATTQTITLSEPEAYSLKDGVATIPFSQVEDGHLHRFEYKAKDGTEMRFIIIKKNGGAYGIGLDACDNCGDAGYYEKDGKIICKKCEVAINLATIGFKGGCNPVPFPYKTGNGKITIQTADLDALSAHFQ</sequence>
<gene>
    <name evidence="3" type="ORF">EHS19_03035</name>
</gene>
<evidence type="ECO:0000313" key="4">
    <source>
        <dbReference type="Proteomes" id="UP000326336"/>
    </source>
</evidence>
<feature type="transmembrane region" description="Helical" evidence="1">
    <location>
        <begin position="180"/>
        <end position="203"/>
    </location>
</feature>
<keyword evidence="1" id="KW-0472">Membrane</keyword>
<evidence type="ECO:0000259" key="2">
    <source>
        <dbReference type="Pfam" id="PF10080"/>
    </source>
</evidence>
<dbReference type="InterPro" id="IPR018758">
    <property type="entry name" value="FtrD-like"/>
</dbReference>
<feature type="transmembrane region" description="Helical" evidence="1">
    <location>
        <begin position="147"/>
        <end position="168"/>
    </location>
</feature>
<proteinExistence type="predicted"/>
<feature type="transmembrane region" description="Helical" evidence="1">
    <location>
        <begin position="6"/>
        <end position="28"/>
    </location>
</feature>